<protein>
    <submittedName>
        <fullName evidence="3">ParB/Sulfiredoxin domain-containing protein</fullName>
    </submittedName>
</protein>
<feature type="compositionally biased region" description="Acidic residues" evidence="1">
    <location>
        <begin position="19"/>
        <end position="28"/>
    </location>
</feature>
<evidence type="ECO:0000313" key="3">
    <source>
        <dbReference type="WBParaSite" id="PSU_v2.g2244.t1"/>
    </source>
</evidence>
<dbReference type="CDD" id="cd16387">
    <property type="entry name" value="ParB_N_Srx"/>
    <property type="match status" value="1"/>
</dbReference>
<evidence type="ECO:0000313" key="2">
    <source>
        <dbReference type="Proteomes" id="UP000887577"/>
    </source>
</evidence>
<sequence>MSQQREDSGLGASLLNAEQENEVDDDIEAAASDSDNSSDSEESVIAPYPDEFDEVDQDAVVDLLSLHGLKAAKSMNLMQLWDAKNITPQQKIKEFCIRKNTVPTELQALISSCISCPLIRPINEDHVKQLAGLFAKTGTMSKFYASPIIAYLYQNKFYILDGNHRLMAIKLYNETATNKIEVINIECSINKPMTQSDILWLSSAAEQQCKDTKLNLTRLDAMKAARHLIMDNVIQMPNKSVTDSKVADEDVKPFIHLTGCFDNFSPWFCKVGVFTNEHFDVIVSKFNFLKSDVNFWGVVLKYF</sequence>
<dbReference type="WBParaSite" id="PSU_v2.g2244.t1">
    <property type="protein sequence ID" value="PSU_v2.g2244.t1"/>
    <property type="gene ID" value="PSU_v2.g2244"/>
</dbReference>
<name>A0A914YPY2_9BILA</name>
<proteinExistence type="predicted"/>
<dbReference type="AlphaFoldDB" id="A0A914YPY2"/>
<organism evidence="2 3">
    <name type="scientific">Panagrolaimus superbus</name>
    <dbReference type="NCBI Taxonomy" id="310955"/>
    <lineage>
        <taxon>Eukaryota</taxon>
        <taxon>Metazoa</taxon>
        <taxon>Ecdysozoa</taxon>
        <taxon>Nematoda</taxon>
        <taxon>Chromadorea</taxon>
        <taxon>Rhabditida</taxon>
        <taxon>Tylenchina</taxon>
        <taxon>Panagrolaimomorpha</taxon>
        <taxon>Panagrolaimoidea</taxon>
        <taxon>Panagrolaimidae</taxon>
        <taxon>Panagrolaimus</taxon>
    </lineage>
</organism>
<dbReference type="SUPFAM" id="SSF110849">
    <property type="entry name" value="ParB/Sulfiredoxin"/>
    <property type="match status" value="1"/>
</dbReference>
<dbReference type="InterPro" id="IPR036086">
    <property type="entry name" value="ParB/Sulfiredoxin_sf"/>
</dbReference>
<evidence type="ECO:0000256" key="1">
    <source>
        <dbReference type="SAM" id="MobiDB-lite"/>
    </source>
</evidence>
<keyword evidence="2" id="KW-1185">Reference proteome</keyword>
<feature type="region of interest" description="Disordered" evidence="1">
    <location>
        <begin position="1"/>
        <end position="44"/>
    </location>
</feature>
<reference evidence="3" key="1">
    <citation type="submission" date="2022-11" db="UniProtKB">
        <authorList>
            <consortium name="WormBaseParasite"/>
        </authorList>
    </citation>
    <scope>IDENTIFICATION</scope>
</reference>
<accession>A0A914YPY2</accession>
<dbReference type="Proteomes" id="UP000887577">
    <property type="component" value="Unplaced"/>
</dbReference>